<feature type="region of interest" description="Disordered" evidence="1">
    <location>
        <begin position="1"/>
        <end position="122"/>
    </location>
</feature>
<reference evidence="2" key="1">
    <citation type="submission" date="2013-04" db="UniProtKB">
        <authorList>
            <consortium name="EnsemblPlants"/>
        </authorList>
    </citation>
    <scope>IDENTIFICATION</scope>
</reference>
<accession>J3LEK5</accession>
<dbReference type="AlphaFoldDB" id="J3LEK5"/>
<organism evidence="2">
    <name type="scientific">Oryza brachyantha</name>
    <name type="common">malo sina</name>
    <dbReference type="NCBI Taxonomy" id="4533"/>
    <lineage>
        <taxon>Eukaryota</taxon>
        <taxon>Viridiplantae</taxon>
        <taxon>Streptophyta</taxon>
        <taxon>Embryophyta</taxon>
        <taxon>Tracheophyta</taxon>
        <taxon>Spermatophyta</taxon>
        <taxon>Magnoliopsida</taxon>
        <taxon>Liliopsida</taxon>
        <taxon>Poales</taxon>
        <taxon>Poaceae</taxon>
        <taxon>BOP clade</taxon>
        <taxon>Oryzoideae</taxon>
        <taxon>Oryzeae</taxon>
        <taxon>Oryzinae</taxon>
        <taxon>Oryza</taxon>
    </lineage>
</organism>
<keyword evidence="3" id="KW-1185">Reference proteome</keyword>
<proteinExistence type="predicted"/>
<evidence type="ECO:0000313" key="2">
    <source>
        <dbReference type="EnsemblPlants" id="OB02G30720.1"/>
    </source>
</evidence>
<feature type="compositionally biased region" description="Low complexity" evidence="1">
    <location>
        <begin position="94"/>
        <end position="122"/>
    </location>
</feature>
<dbReference type="EnsemblPlants" id="OB02G30720.1">
    <property type="protein sequence ID" value="OB02G30720.1"/>
    <property type="gene ID" value="OB02G30720"/>
</dbReference>
<dbReference type="HOGENOM" id="CLU_1162661_0_0_1"/>
<name>J3LEK5_ORYBR</name>
<sequence>MRPQSSSVQPCLTPSEESTARSSSTVMNPSPSRSNTSNASRMDASSASPPPSQSTRMTDAYSSANSPRSTHPSPLASTRAMVAASSSPATGIPSLSSDSVSSSRVIRPSPSRSNSSNTRRSSAWSHAIVSAAAGLWCSRLHVRGHERAGGRSGGGGRRKAWSLWAWKVRGGCRWRHWVVPSNWWWTWPRAFDDCFRKMLRNIFSSDINGSNVTVRKTEEKHNDIYQHYDITNIISNPLK</sequence>
<evidence type="ECO:0000256" key="1">
    <source>
        <dbReference type="SAM" id="MobiDB-lite"/>
    </source>
</evidence>
<feature type="compositionally biased region" description="Polar residues" evidence="1">
    <location>
        <begin position="55"/>
        <end position="76"/>
    </location>
</feature>
<dbReference type="Gramene" id="OB02G30720.1">
    <property type="protein sequence ID" value="OB02G30720.1"/>
    <property type="gene ID" value="OB02G30720"/>
</dbReference>
<evidence type="ECO:0000313" key="3">
    <source>
        <dbReference type="Proteomes" id="UP000006038"/>
    </source>
</evidence>
<feature type="compositionally biased region" description="Polar residues" evidence="1">
    <location>
        <begin position="1"/>
        <end position="38"/>
    </location>
</feature>
<dbReference type="Proteomes" id="UP000006038">
    <property type="component" value="Unassembled WGS sequence"/>
</dbReference>
<protein>
    <submittedName>
        <fullName evidence="2">Uncharacterized protein</fullName>
    </submittedName>
</protein>